<protein>
    <submittedName>
        <fullName evidence="2">Hypothetic protein</fullName>
    </submittedName>
</protein>
<dbReference type="Gene3D" id="3.30.70.120">
    <property type="match status" value="1"/>
</dbReference>
<dbReference type="AlphaFoldDB" id="A0A068VND6"/>
<sequence>MPAEPARRCAARDGRAMQRLTIFIRSTDVSGRSPLDSAIIRCARQSGLRGMTVIPCVEGFGRARTVRRPRWFTVVQDHPLMLVAVDTADRIAGFRTALDRIAPGSLVVVDEVTAV</sequence>
<accession>A0A068VND6</accession>
<organism evidence="2">
    <name type="scientific">Streptomyces xinghaiensis</name>
    <dbReference type="NCBI Taxonomy" id="1038928"/>
    <lineage>
        <taxon>Bacteria</taxon>
        <taxon>Bacillati</taxon>
        <taxon>Actinomycetota</taxon>
        <taxon>Actinomycetes</taxon>
        <taxon>Kitasatosporales</taxon>
        <taxon>Streptomycetaceae</taxon>
        <taxon>Streptomyces</taxon>
    </lineage>
</organism>
<evidence type="ECO:0000313" key="2">
    <source>
        <dbReference type="EMBL" id="CDP39154.1"/>
    </source>
</evidence>
<proteinExistence type="inferred from homology"/>
<dbReference type="Pfam" id="PF02641">
    <property type="entry name" value="DUF190"/>
    <property type="match status" value="1"/>
</dbReference>
<dbReference type="SUPFAM" id="SSF54913">
    <property type="entry name" value="GlnB-like"/>
    <property type="match status" value="1"/>
</dbReference>
<dbReference type="EMBL" id="HG975299">
    <property type="protein sequence ID" value="CDP39154.1"/>
    <property type="molecule type" value="Genomic_DNA"/>
</dbReference>
<dbReference type="InterPro" id="IPR003793">
    <property type="entry name" value="UPF0166"/>
</dbReference>
<evidence type="ECO:0000256" key="1">
    <source>
        <dbReference type="ARBA" id="ARBA00010554"/>
    </source>
</evidence>
<dbReference type="PANTHER" id="PTHR35983">
    <property type="entry name" value="UPF0166 PROTEIN TM_0021"/>
    <property type="match status" value="1"/>
</dbReference>
<reference evidence="2" key="1">
    <citation type="submission" date="2014-04" db="EMBL/GenBank/DDBJ databases">
        <title>Fluoroacetate from the marine-derived bacterium Streptomyces xinghaiensis NRRL B24674.</title>
        <authorList>
            <person name="Deng H."/>
            <person name="Yu Y."/>
            <person name="Ma L."/>
            <person name="Huang S."/>
            <person name="O'Hagan D."/>
            <person name="Tong H.M."/>
        </authorList>
    </citation>
    <scope>NUCLEOTIDE SEQUENCE</scope>
    <source>
        <strain evidence="2">NRRL B24674</strain>
    </source>
</reference>
<comment type="similarity">
    <text evidence="1">Belongs to the UPF0166 family.</text>
</comment>
<dbReference type="InterPro" id="IPR011322">
    <property type="entry name" value="N-reg_PII-like_a/b"/>
</dbReference>
<gene>
    <name evidence="2" type="primary">orf6</name>
</gene>
<dbReference type="InterPro" id="IPR015867">
    <property type="entry name" value="N-reg_PII/ATP_PRibTrfase_C"/>
</dbReference>
<dbReference type="PANTHER" id="PTHR35983:SF1">
    <property type="entry name" value="UPF0166 PROTEIN TM_0021"/>
    <property type="match status" value="1"/>
</dbReference>
<name>A0A068VND6_9ACTN</name>
<dbReference type="SMR" id="A0A068VND6"/>